<dbReference type="Proteomes" id="UP001281761">
    <property type="component" value="Unassembled WGS sequence"/>
</dbReference>
<feature type="chain" id="PRO_5047481620" evidence="1">
    <location>
        <begin position="23"/>
        <end position="229"/>
    </location>
</feature>
<name>A0ABQ9YI03_9EUKA</name>
<keyword evidence="1" id="KW-0732">Signal</keyword>
<evidence type="ECO:0000256" key="1">
    <source>
        <dbReference type="SAM" id="SignalP"/>
    </source>
</evidence>
<dbReference type="EMBL" id="JARBJD010000007">
    <property type="protein sequence ID" value="KAK2963372.1"/>
    <property type="molecule type" value="Genomic_DNA"/>
</dbReference>
<protein>
    <submittedName>
        <fullName evidence="2">Uncharacterized protein</fullName>
    </submittedName>
</protein>
<evidence type="ECO:0000313" key="2">
    <source>
        <dbReference type="EMBL" id="KAK2963372.1"/>
    </source>
</evidence>
<proteinExistence type="predicted"/>
<feature type="signal peptide" evidence="1">
    <location>
        <begin position="1"/>
        <end position="22"/>
    </location>
</feature>
<organism evidence="2 3">
    <name type="scientific">Blattamonas nauphoetae</name>
    <dbReference type="NCBI Taxonomy" id="2049346"/>
    <lineage>
        <taxon>Eukaryota</taxon>
        <taxon>Metamonada</taxon>
        <taxon>Preaxostyla</taxon>
        <taxon>Oxymonadida</taxon>
        <taxon>Blattamonas</taxon>
    </lineage>
</organism>
<sequence length="229" mass="26733">MEMLVNLLWLCSAKVQLSLVKADLIPQLINALNPQSLSFAETKDINLHLMRIIFNSLWLAIPNGLEQLGIEDENEQQDVHETILKQVVAPSEQYIWHLCVTRYLIIDGDLSSVFVRLLARLLQICPYYQPTRKFVLHMPVFLTIPSYFSFFEDERSICSFLDEMICTQRECNDKGGEYRQMWKKVLRMLRMEGIEDVMEEKLRNHKNRFFGGRIVAESIGLTNFLGMNL</sequence>
<evidence type="ECO:0000313" key="3">
    <source>
        <dbReference type="Proteomes" id="UP001281761"/>
    </source>
</evidence>
<keyword evidence="3" id="KW-1185">Reference proteome</keyword>
<comment type="caution">
    <text evidence="2">The sequence shown here is derived from an EMBL/GenBank/DDBJ whole genome shotgun (WGS) entry which is preliminary data.</text>
</comment>
<reference evidence="2 3" key="1">
    <citation type="journal article" date="2022" name="bioRxiv">
        <title>Genomics of Preaxostyla Flagellates Illuminates Evolutionary Transitions and the Path Towards Mitochondrial Loss.</title>
        <authorList>
            <person name="Novak L.V.F."/>
            <person name="Treitli S.C."/>
            <person name="Pyrih J."/>
            <person name="Halakuc P."/>
            <person name="Pipaliya S.V."/>
            <person name="Vacek V."/>
            <person name="Brzon O."/>
            <person name="Soukal P."/>
            <person name="Eme L."/>
            <person name="Dacks J.B."/>
            <person name="Karnkowska A."/>
            <person name="Elias M."/>
            <person name="Hampl V."/>
        </authorList>
    </citation>
    <scope>NUCLEOTIDE SEQUENCE [LARGE SCALE GENOMIC DNA]</scope>
    <source>
        <strain evidence="2">NAU3</strain>
        <tissue evidence="2">Gut</tissue>
    </source>
</reference>
<gene>
    <name evidence="2" type="ORF">BLNAU_1906</name>
</gene>
<accession>A0ABQ9YI03</accession>